<name>A0ABU3KNF6_9BURK</name>
<organism evidence="1 2">
    <name type="scientific">Rhodoferax potami</name>
    <dbReference type="NCBI Taxonomy" id="3068338"/>
    <lineage>
        <taxon>Bacteria</taxon>
        <taxon>Pseudomonadati</taxon>
        <taxon>Pseudomonadota</taxon>
        <taxon>Betaproteobacteria</taxon>
        <taxon>Burkholderiales</taxon>
        <taxon>Comamonadaceae</taxon>
        <taxon>Rhodoferax</taxon>
    </lineage>
</organism>
<reference evidence="1 2" key="1">
    <citation type="submission" date="2023-08" db="EMBL/GenBank/DDBJ databases">
        <title>Rhodoferax potami sp. nov. and Rhodoferax mekongensis sp. nov., isolated from the Mekong River in Thailand.</title>
        <authorList>
            <person name="Kitikhun S."/>
            <person name="Charoenyingcharoen P."/>
            <person name="Siriarchawattana P."/>
            <person name="Likhitrattanapisal S."/>
            <person name="Nilsakha T."/>
            <person name="Chanpet A."/>
            <person name="Rattanawaree P."/>
            <person name="Ingsriswang S."/>
        </authorList>
    </citation>
    <scope>NUCLEOTIDE SEQUENCE [LARGE SCALE GENOMIC DNA]</scope>
    <source>
        <strain evidence="1 2">TBRC 17660</strain>
    </source>
</reference>
<dbReference type="EMBL" id="JAVBIK010000001">
    <property type="protein sequence ID" value="MDT7519267.1"/>
    <property type="molecule type" value="Genomic_DNA"/>
</dbReference>
<proteinExistence type="predicted"/>
<comment type="caution">
    <text evidence="1">The sequence shown here is derived from an EMBL/GenBank/DDBJ whole genome shotgun (WGS) entry which is preliminary data.</text>
</comment>
<keyword evidence="2" id="KW-1185">Reference proteome</keyword>
<evidence type="ECO:0000313" key="1">
    <source>
        <dbReference type="EMBL" id="MDT7519267.1"/>
    </source>
</evidence>
<sequence length="77" mass="8339">MAKSPTKDTIVNDGLNYKSKAGGSPFLESSYLGAATMSCFLCGKHRSRQFLKTRKLIGKSHTVCAPSCKELAELEAK</sequence>
<accession>A0ABU3KNF6</accession>
<gene>
    <name evidence="1" type="ORF">RAE19_11180</name>
</gene>
<protein>
    <submittedName>
        <fullName evidence="1">Uncharacterized protein</fullName>
    </submittedName>
</protein>
<dbReference type="Proteomes" id="UP001321700">
    <property type="component" value="Unassembled WGS sequence"/>
</dbReference>
<evidence type="ECO:0000313" key="2">
    <source>
        <dbReference type="Proteomes" id="UP001321700"/>
    </source>
</evidence>